<dbReference type="SUPFAM" id="SSF117839">
    <property type="entry name" value="WWE domain"/>
    <property type="match status" value="1"/>
</dbReference>
<dbReference type="Pfam" id="PF01661">
    <property type="entry name" value="Macro"/>
    <property type="match status" value="1"/>
</dbReference>
<name>A0A815CEN0_9BILA</name>
<evidence type="ECO:0000256" key="2">
    <source>
        <dbReference type="ARBA" id="ARBA00022676"/>
    </source>
</evidence>
<dbReference type="Pfam" id="PF00644">
    <property type="entry name" value="PARP"/>
    <property type="match status" value="1"/>
</dbReference>
<keyword evidence="11" id="KW-1185">Reference proteome</keyword>
<dbReference type="InterPro" id="IPR052056">
    <property type="entry name" value="Mono-ARTD/PARP"/>
</dbReference>
<dbReference type="EMBL" id="CAJNOQ010011833">
    <property type="protein sequence ID" value="CAF1286203.1"/>
    <property type="molecule type" value="Genomic_DNA"/>
</dbReference>
<dbReference type="OrthoDB" id="6133115at2759"/>
<keyword evidence="5" id="KW-0539">Nucleus</keyword>
<feature type="region of interest" description="Disordered" evidence="7">
    <location>
        <begin position="50"/>
        <end position="81"/>
    </location>
</feature>
<dbReference type="EC" id="2.4.2.-" evidence="6"/>
<gene>
    <name evidence="9" type="ORF">GPM918_LOCUS27799</name>
    <name evidence="10" type="ORF">SRO942_LOCUS28190</name>
</gene>
<evidence type="ECO:0000256" key="7">
    <source>
        <dbReference type="SAM" id="MobiDB-lite"/>
    </source>
</evidence>
<feature type="compositionally biased region" description="Basic and acidic residues" evidence="7">
    <location>
        <begin position="63"/>
        <end position="73"/>
    </location>
</feature>
<dbReference type="EMBL" id="CAJOBC010030284">
    <property type="protein sequence ID" value="CAF4086824.1"/>
    <property type="molecule type" value="Genomic_DNA"/>
</dbReference>
<dbReference type="Gene3D" id="3.40.220.10">
    <property type="entry name" value="Leucine Aminopeptidase, subunit E, domain 1"/>
    <property type="match status" value="1"/>
</dbReference>
<evidence type="ECO:0000313" key="11">
    <source>
        <dbReference type="Proteomes" id="UP000663829"/>
    </source>
</evidence>
<evidence type="ECO:0000313" key="10">
    <source>
        <dbReference type="EMBL" id="CAF4086824.1"/>
    </source>
</evidence>
<dbReference type="GO" id="GO:0005634">
    <property type="term" value="C:nucleus"/>
    <property type="evidence" value="ECO:0007669"/>
    <property type="project" value="UniProtKB-SubCell"/>
</dbReference>
<dbReference type="InterPro" id="IPR037197">
    <property type="entry name" value="WWE_dom_sf"/>
</dbReference>
<organism evidence="9 11">
    <name type="scientific">Didymodactylos carnosus</name>
    <dbReference type="NCBI Taxonomy" id="1234261"/>
    <lineage>
        <taxon>Eukaryota</taxon>
        <taxon>Metazoa</taxon>
        <taxon>Spiralia</taxon>
        <taxon>Gnathifera</taxon>
        <taxon>Rotifera</taxon>
        <taxon>Eurotatoria</taxon>
        <taxon>Bdelloidea</taxon>
        <taxon>Philodinida</taxon>
        <taxon>Philodinidae</taxon>
        <taxon>Didymodactylos</taxon>
    </lineage>
</organism>
<comment type="subcellular location">
    <subcellularLocation>
        <location evidence="1">Nucleus</location>
    </subcellularLocation>
</comment>
<keyword evidence="2 6" id="KW-0328">Glycosyltransferase</keyword>
<dbReference type="GO" id="GO:0005737">
    <property type="term" value="C:cytoplasm"/>
    <property type="evidence" value="ECO:0007669"/>
    <property type="project" value="TreeGrafter"/>
</dbReference>
<reference evidence="9" key="1">
    <citation type="submission" date="2021-02" db="EMBL/GenBank/DDBJ databases">
        <authorList>
            <person name="Nowell W R."/>
        </authorList>
    </citation>
    <scope>NUCLEOTIDE SEQUENCE</scope>
</reference>
<dbReference type="SUPFAM" id="SSF56399">
    <property type="entry name" value="ADP-ribosylation"/>
    <property type="match status" value="1"/>
</dbReference>
<dbReference type="InterPro" id="IPR043472">
    <property type="entry name" value="Macro_dom-like"/>
</dbReference>
<dbReference type="InterPro" id="IPR012317">
    <property type="entry name" value="Poly(ADP-ribose)pol_cat_dom"/>
</dbReference>
<accession>A0A815CEN0</accession>
<comment type="caution">
    <text evidence="9">The sequence shown here is derived from an EMBL/GenBank/DDBJ whole genome shotgun (WGS) entry which is preliminary data.</text>
</comment>
<dbReference type="SUPFAM" id="SSF52949">
    <property type="entry name" value="Macro domain-like"/>
    <property type="match status" value="1"/>
</dbReference>
<evidence type="ECO:0000256" key="4">
    <source>
        <dbReference type="ARBA" id="ARBA00023027"/>
    </source>
</evidence>
<dbReference type="Gene3D" id="3.30.720.50">
    <property type="match status" value="1"/>
</dbReference>
<dbReference type="InterPro" id="IPR002589">
    <property type="entry name" value="Macro_dom"/>
</dbReference>
<dbReference type="Proteomes" id="UP000663829">
    <property type="component" value="Unassembled WGS sequence"/>
</dbReference>
<sequence length="816" mass="93158">MAQYDKTEIFRLDFGETSRPLTANPYALRMSGQKVQNPLNTDLLNALPILKNSKDHRPKTARKRETPRGDIRRQGNLPPLKLDPLPVITSDAWKRPNDQLPPLSIVSSTESEKVNTVDQLQSKIDEAIDSQPYVSGTIELPTDTSDDLLTELKSQMKDKENIVSEIEQSVILLFGESDIIRKLRNKLELVISKSNRPAIVTSYPVVVHPPQPCETSTFVITNMFSATICDQYHRLKKIIDQHGCIYESTVESKNIFIQILKATSQDTTPPSAHTVNESDSLLQSPDVSLCATVSFGRYIDVRVGDLATQKVNFVVVCSTSGILRDSILKQAGSVVKEDYDKASKTNYDSLIELNPGNLNCEKLLFLPWNKPVHSSKLAESLRTFVSVIIQYIAFQANTRSIESVAFPAIGCGKFGCPVDIVAKEMIFEAKKQLEKTKLNLRISFVMLKEQQNVFREFSNAISIIQRKEDAFAQISHKLSSISITLKSYSKGNIIKCQQAIELFFNNFKMVSDINIENSLKILDQSTINAFYKYCMDNCIIPTVDNNNLKLCGEKMNIVQAENELLKYRCQLQHQIILHSIACDVAWAYRTEDGWVKYSYRCNLEIENAYITLQKHSFTEIINEQSEICRIDFDTNIEVFDKRQRTVSRLKLDPQLPLHWEPQEENCWRFTLGVNSDEYKIVKAKFDETMINHYTEIVRTERIQNQRWFRPHKEEFKAKLKKDTEMLLFHGCSEGVANKIVHECFNRTFAGAHGVAYGKGAYFATCALYSHGFAPTNGQLERSMFLFLSLFGHGSCLNWQGWSAMKSFIYFMRSREE</sequence>
<dbReference type="PANTHER" id="PTHR14453">
    <property type="entry name" value="PARP/ZINC FINGER CCCH TYPE DOMAIN CONTAINING PROTEIN"/>
    <property type="match status" value="1"/>
</dbReference>
<dbReference type="AlphaFoldDB" id="A0A815CEN0"/>
<keyword evidence="4 6" id="KW-0520">NAD</keyword>
<dbReference type="PANTHER" id="PTHR14453:SF67">
    <property type="entry name" value="POLY [ADP-RIBOSE] POLYMERASE"/>
    <property type="match status" value="1"/>
</dbReference>
<evidence type="ECO:0000256" key="6">
    <source>
        <dbReference type="RuleBase" id="RU362114"/>
    </source>
</evidence>
<dbReference type="PROSITE" id="PS51059">
    <property type="entry name" value="PARP_CATALYTIC"/>
    <property type="match status" value="1"/>
</dbReference>
<evidence type="ECO:0000313" key="9">
    <source>
        <dbReference type="EMBL" id="CAF1286203.1"/>
    </source>
</evidence>
<dbReference type="Gene3D" id="3.90.228.10">
    <property type="match status" value="1"/>
</dbReference>
<keyword evidence="3 6" id="KW-0808">Transferase</keyword>
<evidence type="ECO:0000256" key="1">
    <source>
        <dbReference type="ARBA" id="ARBA00004123"/>
    </source>
</evidence>
<feature type="domain" description="PARP catalytic" evidence="8">
    <location>
        <begin position="655"/>
        <end position="816"/>
    </location>
</feature>
<evidence type="ECO:0000256" key="5">
    <source>
        <dbReference type="ARBA" id="ARBA00023242"/>
    </source>
</evidence>
<dbReference type="GO" id="GO:0003714">
    <property type="term" value="F:transcription corepressor activity"/>
    <property type="evidence" value="ECO:0007669"/>
    <property type="project" value="TreeGrafter"/>
</dbReference>
<protein>
    <recommendedName>
        <fullName evidence="6">Poly [ADP-ribose] polymerase</fullName>
        <shortName evidence="6">PARP</shortName>
        <ecNumber evidence="6">2.4.2.-</ecNumber>
    </recommendedName>
</protein>
<dbReference type="GO" id="GO:0010629">
    <property type="term" value="P:negative regulation of gene expression"/>
    <property type="evidence" value="ECO:0007669"/>
    <property type="project" value="TreeGrafter"/>
</dbReference>
<dbReference type="Proteomes" id="UP000681722">
    <property type="component" value="Unassembled WGS sequence"/>
</dbReference>
<evidence type="ECO:0000256" key="3">
    <source>
        <dbReference type="ARBA" id="ARBA00022679"/>
    </source>
</evidence>
<evidence type="ECO:0000259" key="8">
    <source>
        <dbReference type="PROSITE" id="PS51059"/>
    </source>
</evidence>
<dbReference type="GO" id="GO:0003950">
    <property type="term" value="F:NAD+ poly-ADP-ribosyltransferase activity"/>
    <property type="evidence" value="ECO:0007669"/>
    <property type="project" value="UniProtKB-UniRule"/>
</dbReference>
<proteinExistence type="predicted"/>